<keyword evidence="5" id="KW-0325">Glycoprotein</keyword>
<accession>K7FHR4</accession>
<reference evidence="9" key="2">
    <citation type="journal article" date="2013" name="Nat. Genet.">
        <title>The draft genomes of soft-shell turtle and green sea turtle yield insights into the development and evolution of the turtle-specific body plan.</title>
        <authorList>
            <person name="Wang Z."/>
            <person name="Pascual-Anaya J."/>
            <person name="Zadissa A."/>
            <person name="Li W."/>
            <person name="Niimura Y."/>
            <person name="Huang Z."/>
            <person name="Li C."/>
            <person name="White S."/>
            <person name="Xiong Z."/>
            <person name="Fang D."/>
            <person name="Wang B."/>
            <person name="Ming Y."/>
            <person name="Chen Y."/>
            <person name="Zheng Y."/>
            <person name="Kuraku S."/>
            <person name="Pignatelli M."/>
            <person name="Herrero J."/>
            <person name="Beal K."/>
            <person name="Nozawa M."/>
            <person name="Li Q."/>
            <person name="Wang J."/>
            <person name="Zhang H."/>
            <person name="Yu L."/>
            <person name="Shigenobu S."/>
            <person name="Wang J."/>
            <person name="Liu J."/>
            <person name="Flicek P."/>
            <person name="Searle S."/>
            <person name="Wang J."/>
            <person name="Kuratani S."/>
            <person name="Yin Y."/>
            <person name="Aken B."/>
            <person name="Zhang G."/>
            <person name="Irie N."/>
        </authorList>
    </citation>
    <scope>NUCLEOTIDE SEQUENCE [LARGE SCALE GENOMIC DNA]</scope>
    <source>
        <strain evidence="9">Daiwa-1</strain>
    </source>
</reference>
<evidence type="ECO:0000259" key="7">
    <source>
        <dbReference type="SMART" id="SM00134"/>
    </source>
</evidence>
<dbReference type="GeneTree" id="ENSGT00940000162197"/>
<dbReference type="OrthoDB" id="9900838at2759"/>
<keyword evidence="2" id="KW-1003">Cell membrane</keyword>
<dbReference type="HOGENOM" id="CLU_141358_2_1_1"/>
<name>K7FHR4_PELSI</name>
<dbReference type="Proteomes" id="UP000007267">
    <property type="component" value="Unassembled WGS sequence"/>
</dbReference>
<reference evidence="9" key="1">
    <citation type="submission" date="2011-10" db="EMBL/GenBank/DDBJ databases">
        <authorList>
            <consortium name="Soft-shell Turtle Genome Consortium"/>
        </authorList>
    </citation>
    <scope>NUCLEOTIDE SEQUENCE [LARGE SCALE GENOMIC DNA]</scope>
    <source>
        <strain evidence="9">Daiwa-1</strain>
    </source>
</reference>
<evidence type="ECO:0000256" key="6">
    <source>
        <dbReference type="SAM" id="SignalP"/>
    </source>
</evidence>
<dbReference type="InterPro" id="IPR016054">
    <property type="entry name" value="LY6_UPA_recep-like"/>
</dbReference>
<dbReference type="PANTHER" id="PTHR16983:SF16">
    <property type="entry name" value="UPAR_LY6 DOMAIN-CONTAINING PROTEIN"/>
    <property type="match status" value="1"/>
</dbReference>
<gene>
    <name evidence="8" type="primary">LYPD2</name>
</gene>
<evidence type="ECO:0000256" key="4">
    <source>
        <dbReference type="ARBA" id="ARBA00023136"/>
    </source>
</evidence>
<comment type="subcellular location">
    <subcellularLocation>
        <location evidence="1">Cell membrane</location>
    </subcellularLocation>
</comment>
<dbReference type="SMART" id="SM00134">
    <property type="entry name" value="LU"/>
    <property type="match status" value="1"/>
</dbReference>
<protein>
    <submittedName>
        <fullName evidence="8">LY6/PLAUR domain containing 2</fullName>
    </submittedName>
</protein>
<dbReference type="InterPro" id="IPR051110">
    <property type="entry name" value="Ly-6/neurotoxin-like_GPI-ap"/>
</dbReference>
<evidence type="ECO:0000313" key="9">
    <source>
        <dbReference type="Proteomes" id="UP000007267"/>
    </source>
</evidence>
<dbReference type="EMBL" id="AGCU01105669">
    <property type="status" value="NOT_ANNOTATED_CDS"/>
    <property type="molecule type" value="Genomic_DNA"/>
</dbReference>
<evidence type="ECO:0000256" key="5">
    <source>
        <dbReference type="ARBA" id="ARBA00023180"/>
    </source>
</evidence>
<feature type="chain" id="PRO_5003901720" evidence="6">
    <location>
        <begin position="21"/>
        <end position="127"/>
    </location>
</feature>
<dbReference type="EMBL" id="AGCU01105668">
    <property type="status" value="NOT_ANNOTATED_CDS"/>
    <property type="molecule type" value="Genomic_DNA"/>
</dbReference>
<proteinExistence type="predicted"/>
<keyword evidence="9" id="KW-1185">Reference proteome</keyword>
<keyword evidence="4" id="KW-0472">Membrane</keyword>
<dbReference type="eggNOG" id="ENOG502SG63">
    <property type="taxonomic scope" value="Eukaryota"/>
</dbReference>
<dbReference type="PROSITE" id="PS00983">
    <property type="entry name" value="LY6_UPAR"/>
    <property type="match status" value="1"/>
</dbReference>
<dbReference type="InterPro" id="IPR035076">
    <property type="entry name" value="Toxin/TOLIP"/>
</dbReference>
<evidence type="ECO:0000256" key="3">
    <source>
        <dbReference type="ARBA" id="ARBA00022729"/>
    </source>
</evidence>
<dbReference type="Pfam" id="PF00087">
    <property type="entry name" value="Toxin_TOLIP"/>
    <property type="match status" value="1"/>
</dbReference>
<evidence type="ECO:0000313" key="8">
    <source>
        <dbReference type="Ensembl" id="ENSPSIP00000007574.1"/>
    </source>
</evidence>
<dbReference type="AlphaFoldDB" id="K7FHR4"/>
<dbReference type="EMBL" id="AGCU01105667">
    <property type="status" value="NOT_ANNOTATED_CDS"/>
    <property type="molecule type" value="Genomic_DNA"/>
</dbReference>
<dbReference type="KEGG" id="pss:102458620"/>
<reference evidence="8" key="4">
    <citation type="submission" date="2025-09" db="UniProtKB">
        <authorList>
            <consortium name="Ensembl"/>
        </authorList>
    </citation>
    <scope>IDENTIFICATION</scope>
</reference>
<dbReference type="Gene3D" id="2.10.60.10">
    <property type="entry name" value="CD59"/>
    <property type="match status" value="1"/>
</dbReference>
<evidence type="ECO:0000256" key="2">
    <source>
        <dbReference type="ARBA" id="ARBA00022475"/>
    </source>
</evidence>
<reference evidence="8" key="3">
    <citation type="submission" date="2025-08" db="UniProtKB">
        <authorList>
            <consortium name="Ensembl"/>
        </authorList>
    </citation>
    <scope>IDENTIFICATION</scope>
</reference>
<feature type="signal peptide" evidence="6">
    <location>
        <begin position="1"/>
        <end position="20"/>
    </location>
</feature>
<organism evidence="8 9">
    <name type="scientific">Pelodiscus sinensis</name>
    <name type="common">Chinese softshell turtle</name>
    <name type="synonym">Trionyx sinensis</name>
    <dbReference type="NCBI Taxonomy" id="13735"/>
    <lineage>
        <taxon>Eukaryota</taxon>
        <taxon>Metazoa</taxon>
        <taxon>Chordata</taxon>
        <taxon>Craniata</taxon>
        <taxon>Vertebrata</taxon>
        <taxon>Euteleostomi</taxon>
        <taxon>Archelosauria</taxon>
        <taxon>Testudinata</taxon>
        <taxon>Testudines</taxon>
        <taxon>Cryptodira</taxon>
        <taxon>Trionychia</taxon>
        <taxon>Trionychidae</taxon>
        <taxon>Pelodiscus</taxon>
    </lineage>
</organism>
<sequence length="127" mass="13560">MKGLLSVLLVAVACMELAHALQCYTCREPTSASLCMTVSNCSSDDTMCKTVMYSLEEVYPFVGDSVVVRECAQKCIASDVDEIGSTRPTFCCTTELCNVDGAGSLRTSYVVLGISVTFLCLLVTTGL</sequence>
<keyword evidence="3 6" id="KW-0732">Signal</keyword>
<dbReference type="InterPro" id="IPR018363">
    <property type="entry name" value="CD59_antigen_CS"/>
</dbReference>
<dbReference type="Ensembl" id="ENSPSIT00000007615.1">
    <property type="protein sequence ID" value="ENSPSIP00000007574.1"/>
    <property type="gene ID" value="ENSPSIG00000006968.1"/>
</dbReference>
<evidence type="ECO:0000256" key="1">
    <source>
        <dbReference type="ARBA" id="ARBA00004236"/>
    </source>
</evidence>
<dbReference type="GO" id="GO:0030154">
    <property type="term" value="P:cell differentiation"/>
    <property type="evidence" value="ECO:0007669"/>
    <property type="project" value="UniProtKB-ARBA"/>
</dbReference>
<feature type="domain" description="UPAR/Ly6" evidence="7">
    <location>
        <begin position="21"/>
        <end position="112"/>
    </location>
</feature>
<dbReference type="OMA" id="RCYVCPE"/>
<dbReference type="InterPro" id="IPR045860">
    <property type="entry name" value="Snake_toxin-like_sf"/>
</dbReference>
<dbReference type="GO" id="GO:0005886">
    <property type="term" value="C:plasma membrane"/>
    <property type="evidence" value="ECO:0007669"/>
    <property type="project" value="UniProtKB-SubCell"/>
</dbReference>
<dbReference type="PANTHER" id="PTHR16983">
    <property type="entry name" value="UPAR/LY6 DOMAIN-CONTAINING PROTEIN"/>
    <property type="match status" value="1"/>
</dbReference>
<dbReference type="SUPFAM" id="SSF57302">
    <property type="entry name" value="Snake toxin-like"/>
    <property type="match status" value="1"/>
</dbReference>
<dbReference type="FunFam" id="2.10.60.10:FF:000003">
    <property type="entry name" value="lymphocyte antigen 6E isoform X1"/>
    <property type="match status" value="1"/>
</dbReference>